<sequence>MSSRSMRLLAWCVLLALSSGLAGAEDVCDDGGPDAFFPTIEKVVYDPSSRAPLAFRHYNAEEEVCVKEDCRAMKDWLRFSVAFWHTIRGDGSDPFGSPTKSWPWEEGEMSAMARAKVRLRAIFEFLDKLGVEYWCFHDRDIAPEGQTLQETKANLDAIVEQAKELQEKHDKKLLWGTAQLFHHKRYINGAATSPDSRVYAYAAAMVAMAMDATKKLQGQNFVFWGGREGYQSLLNSDIKQELDQLGAFMSAAADYKEEIGFDGELLIEPKPQEPMKHQYDFDVATTANFLRMNNLEGKFKINVECNHATLSGHSCEHELRTASIQGLLGNVDINTGDPQTGWDTDQFLTDPVEATRLMLTILEQGGLGKGGLNFDAKLRRESVDVEDLFYAHISGMDAMARGLKQAAAIINDGSLKAFVDSRYRSFETFDFRQDFKSLSALAMASDVPASTESGSQEKAEILFSMFT</sequence>
<reference evidence="10" key="2">
    <citation type="submission" date="2021-01" db="EMBL/GenBank/DDBJ databases">
        <authorList>
            <person name="Corre E."/>
            <person name="Pelletier E."/>
            <person name="Niang G."/>
            <person name="Scheremetjew M."/>
            <person name="Finn R."/>
            <person name="Kale V."/>
            <person name="Holt S."/>
            <person name="Cochrane G."/>
            <person name="Meng A."/>
            <person name="Brown T."/>
            <person name="Cohen L."/>
        </authorList>
    </citation>
    <scope>NUCLEOTIDE SEQUENCE</scope>
    <source>
        <strain evidence="10">CCMP1205</strain>
    </source>
</reference>
<dbReference type="NCBIfam" id="NF003998">
    <property type="entry name" value="PRK05474.1"/>
    <property type="match status" value="1"/>
</dbReference>
<evidence type="ECO:0000256" key="8">
    <source>
        <dbReference type="RuleBase" id="RU000609"/>
    </source>
</evidence>
<dbReference type="OrthoDB" id="1730074at2759"/>
<dbReference type="EMBL" id="HBHL01006372">
    <property type="protein sequence ID" value="CAD9715245.1"/>
    <property type="molecule type" value="Transcribed_RNA"/>
</dbReference>
<dbReference type="NCBIfam" id="TIGR02630">
    <property type="entry name" value="xylose_isom_A"/>
    <property type="match status" value="1"/>
</dbReference>
<dbReference type="GO" id="GO:0009045">
    <property type="term" value="F:xylose isomerase activity"/>
    <property type="evidence" value="ECO:0007669"/>
    <property type="project" value="UniProtKB-EC"/>
</dbReference>
<keyword evidence="4 8" id="KW-0479">Metal-binding</keyword>
<dbReference type="PRINTS" id="PR00688">
    <property type="entry name" value="XYLOSISMRASE"/>
</dbReference>
<dbReference type="SUPFAM" id="SSF51658">
    <property type="entry name" value="Xylose isomerase-like"/>
    <property type="match status" value="1"/>
</dbReference>
<dbReference type="PANTHER" id="PTHR48408">
    <property type="match status" value="1"/>
</dbReference>
<dbReference type="HAMAP" id="MF_00455">
    <property type="entry name" value="Xylose_isom_A"/>
    <property type="match status" value="1"/>
</dbReference>
<evidence type="ECO:0000256" key="3">
    <source>
        <dbReference type="ARBA" id="ARBA00022629"/>
    </source>
</evidence>
<evidence type="ECO:0000313" key="10">
    <source>
        <dbReference type="EMBL" id="CAD9715245.1"/>
    </source>
</evidence>
<dbReference type="STRING" id="1764295.A0A5B8MQZ4"/>
<evidence type="ECO:0000256" key="7">
    <source>
        <dbReference type="ARBA" id="ARBA00033659"/>
    </source>
</evidence>
<evidence type="ECO:0000256" key="1">
    <source>
        <dbReference type="ARBA" id="ARBA00005765"/>
    </source>
</evidence>
<evidence type="ECO:0000256" key="5">
    <source>
        <dbReference type="ARBA" id="ARBA00023235"/>
    </source>
</evidence>
<keyword evidence="3 8" id="KW-0859">Xylose metabolism</keyword>
<accession>A0A5B8MQZ4</accession>
<evidence type="ECO:0000256" key="2">
    <source>
        <dbReference type="ARBA" id="ARBA00011958"/>
    </source>
</evidence>
<dbReference type="Gene3D" id="3.20.20.150">
    <property type="entry name" value="Divalent-metal-dependent TIM barrel enzymes"/>
    <property type="match status" value="1"/>
</dbReference>
<name>A0A5B8MQZ4_9CHLO</name>
<comment type="catalytic activity">
    <reaction evidence="7 8">
        <text>alpha-D-xylose = alpha-D-xylulofuranose</text>
        <dbReference type="Rhea" id="RHEA:22816"/>
        <dbReference type="ChEBI" id="CHEBI:28518"/>
        <dbReference type="ChEBI" id="CHEBI:188998"/>
        <dbReference type="EC" id="5.3.1.5"/>
    </reaction>
</comment>
<comment type="similarity">
    <text evidence="1 8">Belongs to the xylose isomerase family.</text>
</comment>
<evidence type="ECO:0000313" key="12">
    <source>
        <dbReference type="Proteomes" id="UP000316726"/>
    </source>
</evidence>
<dbReference type="GO" id="GO:0042732">
    <property type="term" value="P:D-xylose metabolic process"/>
    <property type="evidence" value="ECO:0007669"/>
    <property type="project" value="UniProtKB-KW"/>
</dbReference>
<evidence type="ECO:0000256" key="6">
    <source>
        <dbReference type="ARBA" id="ARBA00023277"/>
    </source>
</evidence>
<evidence type="ECO:0000313" key="11">
    <source>
        <dbReference type="EMBL" id="QDZ22434.1"/>
    </source>
</evidence>
<gene>
    <name evidence="11" type="ORF">A3770_07p49520</name>
    <name evidence="10" type="ORF">CPRI1469_LOCUS4099</name>
</gene>
<keyword evidence="9" id="KW-0732">Signal</keyword>
<dbReference type="PROSITE" id="PS51415">
    <property type="entry name" value="XYLOSE_ISOMERASE"/>
    <property type="match status" value="1"/>
</dbReference>
<protein>
    <recommendedName>
        <fullName evidence="2 8">Xylose isomerase</fullName>
        <ecNumber evidence="2 8">5.3.1.5</ecNumber>
    </recommendedName>
</protein>
<keyword evidence="5 8" id="KW-0413">Isomerase</keyword>
<keyword evidence="6 8" id="KW-0119">Carbohydrate metabolism</keyword>
<keyword evidence="12" id="KW-1185">Reference proteome</keyword>
<proteinExistence type="inferred from homology"/>
<feature type="signal peptide" evidence="9">
    <location>
        <begin position="1"/>
        <end position="24"/>
    </location>
</feature>
<evidence type="ECO:0000256" key="9">
    <source>
        <dbReference type="SAM" id="SignalP"/>
    </source>
</evidence>
<dbReference type="InterPro" id="IPR036237">
    <property type="entry name" value="Xyl_isomerase-like_sf"/>
</dbReference>
<dbReference type="InterPro" id="IPR001998">
    <property type="entry name" value="Xylose_isomerase"/>
</dbReference>
<dbReference type="EC" id="5.3.1.5" evidence="2 8"/>
<dbReference type="GO" id="GO:0046872">
    <property type="term" value="F:metal ion binding"/>
    <property type="evidence" value="ECO:0007669"/>
    <property type="project" value="UniProtKB-KW"/>
</dbReference>
<dbReference type="InterPro" id="IPR013452">
    <property type="entry name" value="Xylose_isom_bac"/>
</dbReference>
<reference evidence="11 12" key="1">
    <citation type="submission" date="2018-07" db="EMBL/GenBank/DDBJ databases">
        <title>The complete nuclear genome of the prasinophyte Chloropicon primus (CCMP1205).</title>
        <authorList>
            <person name="Pombert J.-F."/>
            <person name="Otis C."/>
            <person name="Turmel M."/>
            <person name="Lemieux C."/>
        </authorList>
    </citation>
    <scope>NUCLEOTIDE SEQUENCE [LARGE SCALE GENOMIC DNA]</scope>
    <source>
        <strain evidence="11 12">CCMP1205</strain>
    </source>
</reference>
<dbReference type="PANTHER" id="PTHR48408:SF1">
    <property type="entry name" value="XYLOSE ISOMERASE"/>
    <property type="match status" value="1"/>
</dbReference>
<dbReference type="Proteomes" id="UP000316726">
    <property type="component" value="Chromosome 7"/>
</dbReference>
<dbReference type="AlphaFoldDB" id="A0A5B8MQZ4"/>
<organism evidence="11 12">
    <name type="scientific">Chloropicon primus</name>
    <dbReference type="NCBI Taxonomy" id="1764295"/>
    <lineage>
        <taxon>Eukaryota</taxon>
        <taxon>Viridiplantae</taxon>
        <taxon>Chlorophyta</taxon>
        <taxon>Chloropicophyceae</taxon>
        <taxon>Chloropicales</taxon>
        <taxon>Chloropicaceae</taxon>
        <taxon>Chloropicon</taxon>
    </lineage>
</organism>
<evidence type="ECO:0000256" key="4">
    <source>
        <dbReference type="ARBA" id="ARBA00022723"/>
    </source>
</evidence>
<dbReference type="EMBL" id="CP031040">
    <property type="protein sequence ID" value="QDZ22434.1"/>
    <property type="molecule type" value="Genomic_DNA"/>
</dbReference>
<feature type="chain" id="PRO_5035671515" description="Xylose isomerase" evidence="9">
    <location>
        <begin position="25"/>
        <end position="467"/>
    </location>
</feature>